<proteinExistence type="predicted"/>
<dbReference type="EMBL" id="JACSOD020000423">
    <property type="protein sequence ID" value="MBM6498373.1"/>
    <property type="molecule type" value="Genomic_DNA"/>
</dbReference>
<sequence length="126" mass="15176">MAENYPTRGFDEYYNKIRREGLQWNRKRVLRVYRKMKLKLRRKHKKRIITRVKMPLETPQMLNECWSMDFMSDVLTDGRKVRVFNVIEDCNREALAIDAGLNYPARQVVETLEQLEQEVGLPQYPL</sequence>
<comment type="caution">
    <text evidence="1">The sequence shown here is derived from an EMBL/GenBank/DDBJ whole genome shotgun (WGS) entry which is preliminary data.</text>
</comment>
<dbReference type="PANTHER" id="PTHR47515:SF2">
    <property type="entry name" value="INTEGRASE CORE DOMAIN PROTEIN"/>
    <property type="match status" value="1"/>
</dbReference>
<keyword evidence="2" id="KW-1185">Reference proteome</keyword>
<evidence type="ECO:0000313" key="1">
    <source>
        <dbReference type="EMBL" id="MBM6498373.1"/>
    </source>
</evidence>
<name>A0ABS2CTU4_9FLAO</name>
<evidence type="ECO:0000313" key="2">
    <source>
        <dbReference type="Proteomes" id="UP000759529"/>
    </source>
</evidence>
<dbReference type="InterPro" id="IPR012337">
    <property type="entry name" value="RNaseH-like_sf"/>
</dbReference>
<accession>A0ABS2CTU4</accession>
<dbReference type="Proteomes" id="UP000759529">
    <property type="component" value="Unassembled WGS sequence"/>
</dbReference>
<gene>
    <name evidence="1" type="ORF">H9X54_003535</name>
</gene>
<dbReference type="RefSeq" id="WP_187658213.1">
    <property type="nucleotide sequence ID" value="NZ_JACSOD020000423.1"/>
</dbReference>
<evidence type="ECO:0008006" key="3">
    <source>
        <dbReference type="Google" id="ProtNLM"/>
    </source>
</evidence>
<reference evidence="1 2" key="1">
    <citation type="submission" date="2021-02" db="EMBL/GenBank/DDBJ databases">
        <authorList>
            <person name="Jung H.S."/>
            <person name="Chun B.H."/>
            <person name="Jeon C.O."/>
        </authorList>
    </citation>
    <scope>NUCLEOTIDE SEQUENCE [LARGE SCALE GENOMIC DNA]</scope>
    <source>
        <strain evidence="1 2">LMG 25203</strain>
    </source>
</reference>
<organism evidence="1 2">
    <name type="scientific">Flavobacterium macrobrachii</name>
    <dbReference type="NCBI Taxonomy" id="591204"/>
    <lineage>
        <taxon>Bacteria</taxon>
        <taxon>Pseudomonadati</taxon>
        <taxon>Bacteroidota</taxon>
        <taxon>Flavobacteriia</taxon>
        <taxon>Flavobacteriales</taxon>
        <taxon>Flavobacteriaceae</taxon>
        <taxon>Flavobacterium</taxon>
    </lineage>
</organism>
<dbReference type="PANTHER" id="PTHR47515">
    <property type="entry name" value="LOW CALCIUM RESPONSE LOCUS PROTEIN T"/>
    <property type="match status" value="1"/>
</dbReference>
<protein>
    <recommendedName>
        <fullName evidence="3">HTH-like domain-containing protein</fullName>
    </recommendedName>
</protein>
<dbReference type="SUPFAM" id="SSF53098">
    <property type="entry name" value="Ribonuclease H-like"/>
    <property type="match status" value="1"/>
</dbReference>